<protein>
    <submittedName>
        <fullName evidence="2">Uncharacterized protein</fullName>
    </submittedName>
</protein>
<reference evidence="2 3" key="1">
    <citation type="submission" date="2020-09" db="EMBL/GenBank/DDBJ databases">
        <title>De no assembly of potato wild relative species, Solanum commersonii.</title>
        <authorList>
            <person name="Cho K."/>
        </authorList>
    </citation>
    <scope>NUCLEOTIDE SEQUENCE [LARGE SCALE GENOMIC DNA]</scope>
    <source>
        <strain evidence="2">LZ3.2</strain>
        <tissue evidence="2">Leaf</tissue>
    </source>
</reference>
<dbReference type="Proteomes" id="UP000824120">
    <property type="component" value="Chromosome 10"/>
</dbReference>
<keyword evidence="1" id="KW-1133">Transmembrane helix</keyword>
<keyword evidence="1" id="KW-0472">Membrane</keyword>
<evidence type="ECO:0000313" key="2">
    <source>
        <dbReference type="EMBL" id="KAG5580119.1"/>
    </source>
</evidence>
<feature type="transmembrane region" description="Helical" evidence="1">
    <location>
        <begin position="45"/>
        <end position="66"/>
    </location>
</feature>
<keyword evidence="1" id="KW-0812">Transmembrane</keyword>
<feature type="non-terminal residue" evidence="2">
    <location>
        <position position="1"/>
    </location>
</feature>
<comment type="caution">
    <text evidence="2">The sequence shown here is derived from an EMBL/GenBank/DDBJ whole genome shotgun (WGS) entry which is preliminary data.</text>
</comment>
<gene>
    <name evidence="2" type="ORF">H5410_050746</name>
</gene>
<evidence type="ECO:0000256" key="1">
    <source>
        <dbReference type="SAM" id="Phobius"/>
    </source>
</evidence>
<proteinExistence type="predicted"/>
<dbReference type="EMBL" id="JACXVP010000010">
    <property type="protein sequence ID" value="KAG5580119.1"/>
    <property type="molecule type" value="Genomic_DNA"/>
</dbReference>
<evidence type="ECO:0000313" key="3">
    <source>
        <dbReference type="Proteomes" id="UP000824120"/>
    </source>
</evidence>
<keyword evidence="3" id="KW-1185">Reference proteome</keyword>
<name>A0A9J5WXN0_SOLCO</name>
<dbReference type="AlphaFoldDB" id="A0A9J5WXN0"/>
<sequence>ARSEESKRPASKLKEMNRLLLRTSENSVGGSLGKVSRERRMTRRFALLLDRCLCFAFSNCAFLIIGRYTSASRKLSEKRRLIISSLFLSFSFRALRTRTKGGVRPFGKSPSMLGDAQASQTQVQSFKKGVSNCATQD</sequence>
<organism evidence="2 3">
    <name type="scientific">Solanum commersonii</name>
    <name type="common">Commerson's wild potato</name>
    <name type="synonym">Commerson's nightshade</name>
    <dbReference type="NCBI Taxonomy" id="4109"/>
    <lineage>
        <taxon>Eukaryota</taxon>
        <taxon>Viridiplantae</taxon>
        <taxon>Streptophyta</taxon>
        <taxon>Embryophyta</taxon>
        <taxon>Tracheophyta</taxon>
        <taxon>Spermatophyta</taxon>
        <taxon>Magnoliopsida</taxon>
        <taxon>eudicotyledons</taxon>
        <taxon>Gunneridae</taxon>
        <taxon>Pentapetalae</taxon>
        <taxon>asterids</taxon>
        <taxon>lamiids</taxon>
        <taxon>Solanales</taxon>
        <taxon>Solanaceae</taxon>
        <taxon>Solanoideae</taxon>
        <taxon>Solaneae</taxon>
        <taxon>Solanum</taxon>
    </lineage>
</organism>
<accession>A0A9J5WXN0</accession>